<dbReference type="SUPFAM" id="SSF158682">
    <property type="entry name" value="TerB-like"/>
    <property type="match status" value="1"/>
</dbReference>
<evidence type="ECO:0000313" key="2">
    <source>
        <dbReference type="Proteomes" id="UP000030380"/>
    </source>
</evidence>
<evidence type="ECO:0000313" key="1">
    <source>
        <dbReference type="EMBL" id="KGQ70207.1"/>
    </source>
</evidence>
<dbReference type="Gene3D" id="1.10.3680.10">
    <property type="entry name" value="TerB-like"/>
    <property type="match status" value="1"/>
</dbReference>
<organism evidence="1 2">
    <name type="scientific">Chelonobacter oris</name>
    <dbReference type="NCBI Taxonomy" id="505317"/>
    <lineage>
        <taxon>Bacteria</taxon>
        <taxon>Pseudomonadati</taxon>
        <taxon>Pseudomonadota</taxon>
        <taxon>Gammaproteobacteria</taxon>
        <taxon>Pasteurellales</taxon>
        <taxon>Pasteurellaceae</taxon>
        <taxon>Chelonobacter</taxon>
    </lineage>
</organism>
<dbReference type="Proteomes" id="UP000030380">
    <property type="component" value="Unassembled WGS sequence"/>
</dbReference>
<sequence>MNNLFSQLQSRLGEMMKDENFSKIAKSAAVGGLAGLILGNSGARKGVAKAGSYAALAGAAWLAYNKWQQSKNGGVQDVNFDPQAQQDAISYANSTLSDSKIMLMTQAMVFAARADGQIDAQEREQIHKGLQQLGHGDNADQLINDWLNAPLNPQALAEQVRDPQLAAEVYMASLSVIDPDHFLEQAYMQQLAQALNLPSELKQQLELTAKQ</sequence>
<evidence type="ECO:0008006" key="3">
    <source>
        <dbReference type="Google" id="ProtNLM"/>
    </source>
</evidence>
<dbReference type="OrthoDB" id="5459344at2"/>
<dbReference type="STRING" id="505317.OA57_07710"/>
<dbReference type="Pfam" id="PF04391">
    <property type="entry name" value="DUF533"/>
    <property type="match status" value="1"/>
</dbReference>
<dbReference type="EMBL" id="JSUM01000012">
    <property type="protein sequence ID" value="KGQ70207.1"/>
    <property type="molecule type" value="Genomic_DNA"/>
</dbReference>
<gene>
    <name evidence="1" type="ORF">OA57_07710</name>
</gene>
<proteinExistence type="predicted"/>
<keyword evidence="2" id="KW-1185">Reference proteome</keyword>
<dbReference type="AlphaFoldDB" id="A0A0A3AR47"/>
<reference evidence="1 2" key="1">
    <citation type="submission" date="2014-11" db="EMBL/GenBank/DDBJ databases">
        <title>Draft genome sequence of Chelonobacter oris 1662T, associated with respiratory disease in Hermann's Tortoises.</title>
        <authorList>
            <person name="Kudirkiene E."/>
            <person name="Hansen M.J."/>
            <person name="Bojesen A.M."/>
        </authorList>
    </citation>
    <scope>NUCLEOTIDE SEQUENCE [LARGE SCALE GENOMIC DNA]</scope>
    <source>
        <strain evidence="1 2">1662</strain>
    </source>
</reference>
<dbReference type="CDD" id="cd07178">
    <property type="entry name" value="terB_like_YebE"/>
    <property type="match status" value="1"/>
</dbReference>
<dbReference type="InterPro" id="IPR007486">
    <property type="entry name" value="YebE"/>
</dbReference>
<accession>A0A0A3AR47</accession>
<comment type="caution">
    <text evidence="1">The sequence shown here is derived from an EMBL/GenBank/DDBJ whole genome shotgun (WGS) entry which is preliminary data.</text>
</comment>
<dbReference type="RefSeq" id="WP_034615894.1">
    <property type="nucleotide sequence ID" value="NZ_JSUM01000012.1"/>
</dbReference>
<protein>
    <recommendedName>
        <fullName evidence="3">Tellurite resistance TerB family protein</fullName>
    </recommendedName>
</protein>
<name>A0A0A3AR47_9PAST</name>
<dbReference type="InterPro" id="IPR029024">
    <property type="entry name" value="TerB-like"/>
</dbReference>